<dbReference type="Gene3D" id="3.10.100.10">
    <property type="entry name" value="Mannose-Binding Protein A, subunit A"/>
    <property type="match status" value="2"/>
</dbReference>
<dbReference type="CDD" id="cd00037">
    <property type="entry name" value="CLECT"/>
    <property type="match status" value="2"/>
</dbReference>
<dbReference type="Proteomes" id="UP000011014">
    <property type="component" value="Unassembled WGS sequence"/>
</dbReference>
<name>E4YY27_OIKDI</name>
<dbReference type="InterPro" id="IPR016187">
    <property type="entry name" value="CTDL_fold"/>
</dbReference>
<evidence type="ECO:0000259" key="2">
    <source>
        <dbReference type="PROSITE" id="PS50041"/>
    </source>
</evidence>
<dbReference type="AlphaFoldDB" id="E4YY27"/>
<dbReference type="InterPro" id="IPR050111">
    <property type="entry name" value="C-type_lectin/snaclec_domain"/>
</dbReference>
<dbReference type="SMART" id="SM00034">
    <property type="entry name" value="CLECT"/>
    <property type="match status" value="2"/>
</dbReference>
<protein>
    <recommendedName>
        <fullName evidence="2">C-type lectin domain-containing protein</fullName>
    </recommendedName>
</protein>
<evidence type="ECO:0000313" key="3">
    <source>
        <dbReference type="EMBL" id="CBY40360.1"/>
    </source>
</evidence>
<dbReference type="PANTHER" id="PTHR22803">
    <property type="entry name" value="MANNOSE, PHOSPHOLIPASE, LECTIN RECEPTOR RELATED"/>
    <property type="match status" value="1"/>
</dbReference>
<feature type="chain" id="PRO_5003193883" description="C-type lectin domain-containing protein" evidence="1">
    <location>
        <begin position="18"/>
        <end position="376"/>
    </location>
</feature>
<proteinExistence type="predicted"/>
<dbReference type="InterPro" id="IPR001304">
    <property type="entry name" value="C-type_lectin-like"/>
</dbReference>
<feature type="signal peptide" evidence="1">
    <location>
        <begin position="1"/>
        <end position="17"/>
    </location>
</feature>
<feature type="domain" description="C-type lectin" evidence="2">
    <location>
        <begin position="16"/>
        <end position="137"/>
    </location>
</feature>
<reference evidence="3" key="1">
    <citation type="journal article" date="2010" name="Science">
        <title>Plasticity of animal genome architecture unmasked by rapid evolution of a pelagic tunicate.</title>
        <authorList>
            <person name="Denoeud F."/>
            <person name="Henriet S."/>
            <person name="Mungpakdee S."/>
            <person name="Aury J.M."/>
            <person name="Da Silva C."/>
            <person name="Brinkmann H."/>
            <person name="Mikhaleva J."/>
            <person name="Olsen L.C."/>
            <person name="Jubin C."/>
            <person name="Canestro C."/>
            <person name="Bouquet J.M."/>
            <person name="Danks G."/>
            <person name="Poulain J."/>
            <person name="Campsteijn C."/>
            <person name="Adamski M."/>
            <person name="Cross I."/>
            <person name="Yadetie F."/>
            <person name="Muffato M."/>
            <person name="Louis A."/>
            <person name="Butcher S."/>
            <person name="Tsagkogeorga G."/>
            <person name="Konrad A."/>
            <person name="Singh S."/>
            <person name="Jensen M.F."/>
            <person name="Cong E.H."/>
            <person name="Eikeseth-Otteraa H."/>
            <person name="Noel B."/>
            <person name="Anthouard V."/>
            <person name="Porcel B.M."/>
            <person name="Kachouri-Lafond R."/>
            <person name="Nishino A."/>
            <person name="Ugolini M."/>
            <person name="Chourrout P."/>
            <person name="Nishida H."/>
            <person name="Aasland R."/>
            <person name="Huzurbazar S."/>
            <person name="Westhof E."/>
            <person name="Delsuc F."/>
            <person name="Lehrach H."/>
            <person name="Reinhardt R."/>
            <person name="Weissenbach J."/>
            <person name="Roy S.W."/>
            <person name="Artiguenave F."/>
            <person name="Postlethwait J.H."/>
            <person name="Manak J.R."/>
            <person name="Thompson E.M."/>
            <person name="Jaillon O."/>
            <person name="Du Pasquier L."/>
            <person name="Boudinot P."/>
            <person name="Liberles D.A."/>
            <person name="Volff J.N."/>
            <person name="Philippe H."/>
            <person name="Lenhard B."/>
            <person name="Roest Crollius H."/>
            <person name="Wincker P."/>
            <person name="Chourrout D."/>
        </authorList>
    </citation>
    <scope>NUCLEOTIDE SEQUENCE [LARGE SCALE GENOMIC DNA]</scope>
</reference>
<dbReference type="SUPFAM" id="SSF56436">
    <property type="entry name" value="C-type lectin-like"/>
    <property type="match status" value="2"/>
</dbReference>
<gene>
    <name evidence="3" type="ORF">GSOID_T00022356001</name>
</gene>
<accession>E4YY27</accession>
<organism evidence="3">
    <name type="scientific">Oikopleura dioica</name>
    <name type="common">Tunicate</name>
    <dbReference type="NCBI Taxonomy" id="34765"/>
    <lineage>
        <taxon>Eukaryota</taxon>
        <taxon>Metazoa</taxon>
        <taxon>Chordata</taxon>
        <taxon>Tunicata</taxon>
        <taxon>Appendicularia</taxon>
        <taxon>Copelata</taxon>
        <taxon>Oikopleuridae</taxon>
        <taxon>Oikopleura</taxon>
    </lineage>
</organism>
<sequence length="376" mass="44257">MKLSSVFLFIGRETALAQPCVEFIESPGSDARTWDEAWEACERKGGELAFFRTQEELQIFLNDHSSHHHRWLGIYREGREWRNIRGEFQNILDWNIGEPNNSGGRENCVNIYKNGIEPWHNTFNDLECSQKLPYTCRIENCSPEEENFMFMDTGIADVFEYEEEEEEEQEKLMVFNEEIVDIFDSLIFNRFIKNEKQQQSIRSFFSNSNNFKSGYDSFGEECLGDPELVFERYKFLPSTDNWKDSSTFSEAKDHCESFGDGWSLLVVNTDEEWNLIKTLVANSCWAKKPWWTGVKEYDTKGLRQPGRVVAEESEGQDWELKWEGSEPNDNLGLEECVLFKDNYFYDSDCTKNYFGKKSQAKVKYKFSINFLMRKQK</sequence>
<feature type="domain" description="C-type lectin" evidence="2">
    <location>
        <begin position="230"/>
        <end position="351"/>
    </location>
</feature>
<dbReference type="PROSITE" id="PS50041">
    <property type="entry name" value="C_TYPE_LECTIN_2"/>
    <property type="match status" value="2"/>
</dbReference>
<keyword evidence="1" id="KW-0732">Signal</keyword>
<dbReference type="InterPro" id="IPR016186">
    <property type="entry name" value="C-type_lectin-like/link_sf"/>
</dbReference>
<evidence type="ECO:0000256" key="1">
    <source>
        <dbReference type="SAM" id="SignalP"/>
    </source>
</evidence>
<dbReference type="EMBL" id="FN655888">
    <property type="protein sequence ID" value="CBY40360.1"/>
    <property type="molecule type" value="Genomic_DNA"/>
</dbReference>
<dbReference type="Pfam" id="PF00059">
    <property type="entry name" value="Lectin_C"/>
    <property type="match status" value="1"/>
</dbReference>